<dbReference type="AlphaFoldDB" id="A0A0F9H5J5"/>
<evidence type="ECO:0000313" key="1">
    <source>
        <dbReference type="EMBL" id="KKM06310.1"/>
    </source>
</evidence>
<sequence>MVHSKSLIQKIFQTKENKLKKSYESYRSYNLLTNELNRDKLVKIYSFFNVCKIYEIEEELFIYGFDEIR</sequence>
<reference evidence="1" key="1">
    <citation type="journal article" date="2015" name="Nature">
        <title>Complex archaea that bridge the gap between prokaryotes and eukaryotes.</title>
        <authorList>
            <person name="Spang A."/>
            <person name="Saw J.H."/>
            <person name="Jorgensen S.L."/>
            <person name="Zaremba-Niedzwiedzka K."/>
            <person name="Martijn J."/>
            <person name="Lind A.E."/>
            <person name="van Eijk R."/>
            <person name="Schleper C."/>
            <person name="Guy L."/>
            <person name="Ettema T.J."/>
        </authorList>
    </citation>
    <scope>NUCLEOTIDE SEQUENCE</scope>
</reference>
<protein>
    <submittedName>
        <fullName evidence="1">Uncharacterized protein</fullName>
    </submittedName>
</protein>
<gene>
    <name evidence="1" type="ORF">LCGC14_1745300</name>
</gene>
<organism evidence="1">
    <name type="scientific">marine sediment metagenome</name>
    <dbReference type="NCBI Taxonomy" id="412755"/>
    <lineage>
        <taxon>unclassified sequences</taxon>
        <taxon>metagenomes</taxon>
        <taxon>ecological metagenomes</taxon>
    </lineage>
</organism>
<dbReference type="EMBL" id="LAZR01016025">
    <property type="protein sequence ID" value="KKM06310.1"/>
    <property type="molecule type" value="Genomic_DNA"/>
</dbReference>
<accession>A0A0F9H5J5</accession>
<proteinExistence type="predicted"/>
<name>A0A0F9H5J5_9ZZZZ</name>
<comment type="caution">
    <text evidence="1">The sequence shown here is derived from an EMBL/GenBank/DDBJ whole genome shotgun (WGS) entry which is preliminary data.</text>
</comment>